<dbReference type="NCBIfam" id="TIGR01673">
    <property type="entry name" value="holin_LLH"/>
    <property type="match status" value="1"/>
</dbReference>
<organism evidence="1">
    <name type="scientific">uncultured Caudovirales phage</name>
    <dbReference type="NCBI Taxonomy" id="2100421"/>
    <lineage>
        <taxon>Viruses</taxon>
        <taxon>Duplodnaviria</taxon>
        <taxon>Heunggongvirae</taxon>
        <taxon>Uroviricota</taxon>
        <taxon>Caudoviricetes</taxon>
        <taxon>Peduoviridae</taxon>
        <taxon>Maltschvirus</taxon>
        <taxon>Maltschvirus maltsch</taxon>
    </lineage>
</organism>
<name>A0A6J5MDV3_9CAUD</name>
<dbReference type="EMBL" id="LR796430">
    <property type="protein sequence ID" value="CAB4144321.1"/>
    <property type="molecule type" value="Genomic_DNA"/>
</dbReference>
<sequence length="140" mass="14055">MNDILSQLATALVVALVPVAIGAAGYLVRAVIGLLKAKATREQFAILEQVATAAVQAVEQTLKSAKGVEKKAAALAVVRSALLKKGIVLDESQIEAAIESAVYIEAGLTVNLSGVNNAPAATSLPDVDGTAGFDSGTGAA</sequence>
<dbReference type="EMBL" id="LR797138">
    <property type="protein sequence ID" value="CAB4189208.1"/>
    <property type="molecule type" value="Genomic_DNA"/>
</dbReference>
<evidence type="ECO:0000313" key="2">
    <source>
        <dbReference type="EMBL" id="CAB4189208.1"/>
    </source>
</evidence>
<dbReference type="InterPro" id="IPR010026">
    <property type="entry name" value="Phage_holin_LL-H"/>
</dbReference>
<accession>A0A6J5MDV3</accession>
<dbReference type="Pfam" id="PF09682">
    <property type="entry name" value="Phage_holin_6_1"/>
    <property type="match status" value="1"/>
</dbReference>
<gene>
    <name evidence="2" type="ORF">UFOVP1189_7</name>
    <name evidence="1" type="ORF">UFOVP464_31</name>
</gene>
<evidence type="ECO:0000313" key="1">
    <source>
        <dbReference type="EMBL" id="CAB4144321.1"/>
    </source>
</evidence>
<protein>
    <submittedName>
        <fullName evidence="1">Holin_LLH, phage holin, LL-H family</fullName>
    </submittedName>
</protein>
<proteinExistence type="predicted"/>
<reference evidence="1" key="1">
    <citation type="submission" date="2020-04" db="EMBL/GenBank/DDBJ databases">
        <authorList>
            <person name="Chiriac C."/>
            <person name="Salcher M."/>
            <person name="Ghai R."/>
            <person name="Kavagutti S V."/>
        </authorList>
    </citation>
    <scope>NUCLEOTIDE SEQUENCE</scope>
</reference>